<keyword evidence="1" id="KW-0732">Signal</keyword>
<sequence length="70" mass="7890">MAVMVALTFSMAQIYAQATRLNRKSGAAQLALLEMERWEMRLQTNCGMNDYDTRTVIGRSFNAGQKMGLQ</sequence>
<evidence type="ECO:0000256" key="1">
    <source>
        <dbReference type="SAM" id="SignalP"/>
    </source>
</evidence>
<feature type="signal peptide" evidence="1">
    <location>
        <begin position="1"/>
        <end position="18"/>
    </location>
</feature>
<evidence type="ECO:0000313" key="2">
    <source>
        <dbReference type="EMBL" id="MBW33235.1"/>
    </source>
</evidence>
<name>A0A2M3ZXL2_9DIPT</name>
<reference evidence="2" key="1">
    <citation type="submission" date="2018-01" db="EMBL/GenBank/DDBJ databases">
        <title>An insight into the sialome of Amazonian anophelines.</title>
        <authorList>
            <person name="Ribeiro J.M."/>
            <person name="Scarpassa V."/>
            <person name="Calvo E."/>
        </authorList>
    </citation>
    <scope>NUCLEOTIDE SEQUENCE</scope>
    <source>
        <tissue evidence="2">Salivary glands</tissue>
    </source>
</reference>
<dbReference type="EMBL" id="GGFM01012484">
    <property type="protein sequence ID" value="MBW33235.1"/>
    <property type="molecule type" value="Transcribed_RNA"/>
</dbReference>
<organism evidence="2">
    <name type="scientific">Anopheles braziliensis</name>
    <dbReference type="NCBI Taxonomy" id="58242"/>
    <lineage>
        <taxon>Eukaryota</taxon>
        <taxon>Metazoa</taxon>
        <taxon>Ecdysozoa</taxon>
        <taxon>Arthropoda</taxon>
        <taxon>Hexapoda</taxon>
        <taxon>Insecta</taxon>
        <taxon>Pterygota</taxon>
        <taxon>Neoptera</taxon>
        <taxon>Endopterygota</taxon>
        <taxon>Diptera</taxon>
        <taxon>Nematocera</taxon>
        <taxon>Culicoidea</taxon>
        <taxon>Culicidae</taxon>
        <taxon>Anophelinae</taxon>
        <taxon>Anopheles</taxon>
    </lineage>
</organism>
<accession>A0A2M3ZXL2</accession>
<feature type="chain" id="PRO_5014656321" evidence="1">
    <location>
        <begin position="19"/>
        <end position="70"/>
    </location>
</feature>
<dbReference type="AlphaFoldDB" id="A0A2M3ZXL2"/>
<proteinExistence type="predicted"/>
<protein>
    <submittedName>
        <fullName evidence="2">Putative secreted peptide</fullName>
    </submittedName>
</protein>